<dbReference type="OrthoDB" id="339325at2759"/>
<feature type="binding site" evidence="4">
    <location>
        <position position="233"/>
    </location>
    <ligand>
        <name>ATP</name>
        <dbReference type="ChEBI" id="CHEBI:30616"/>
    </ligand>
</feature>
<dbReference type="InterPro" id="IPR011009">
    <property type="entry name" value="Kinase-like_dom_sf"/>
</dbReference>
<dbReference type="VEuPathDB" id="TrichDB:TRFO_03905"/>
<evidence type="ECO:0000313" key="7">
    <source>
        <dbReference type="Proteomes" id="UP000179807"/>
    </source>
</evidence>
<dbReference type="RefSeq" id="XP_068364813.1">
    <property type="nucleotide sequence ID" value="XM_068491586.1"/>
</dbReference>
<keyword evidence="1" id="KW-0723">Serine/threonine-protein kinase</keyword>
<dbReference type="PANTHER" id="PTHR44329:SF214">
    <property type="entry name" value="PROTEIN KINASE DOMAIN-CONTAINING PROTEIN"/>
    <property type="match status" value="1"/>
</dbReference>
<keyword evidence="7" id="KW-1185">Reference proteome</keyword>
<comment type="caution">
    <text evidence="6">The sequence shown here is derived from an EMBL/GenBank/DDBJ whole genome shotgun (WGS) entry which is preliminary data.</text>
</comment>
<dbReference type="Gene3D" id="1.10.510.10">
    <property type="entry name" value="Transferase(Phosphotransferase) domain 1"/>
    <property type="match status" value="1"/>
</dbReference>
<dbReference type="InterPro" id="IPR017441">
    <property type="entry name" value="Protein_kinase_ATP_BS"/>
</dbReference>
<keyword evidence="6" id="KW-0808">Transferase</keyword>
<dbReference type="InterPro" id="IPR016024">
    <property type="entry name" value="ARM-type_fold"/>
</dbReference>
<dbReference type="PROSITE" id="PS50011">
    <property type="entry name" value="PROTEIN_KINASE_DOM"/>
    <property type="match status" value="1"/>
</dbReference>
<dbReference type="InterPro" id="IPR000719">
    <property type="entry name" value="Prot_kinase_dom"/>
</dbReference>
<dbReference type="PROSITE" id="PS00107">
    <property type="entry name" value="PROTEIN_KINASE_ATP"/>
    <property type="match status" value="1"/>
</dbReference>
<evidence type="ECO:0000256" key="2">
    <source>
        <dbReference type="ARBA" id="ARBA00022741"/>
    </source>
</evidence>
<dbReference type="InterPro" id="IPR001245">
    <property type="entry name" value="Ser-Thr/Tyr_kinase_cat_dom"/>
</dbReference>
<dbReference type="SUPFAM" id="SSF56112">
    <property type="entry name" value="Protein kinase-like (PK-like)"/>
    <property type="match status" value="1"/>
</dbReference>
<dbReference type="PROSITE" id="PS00108">
    <property type="entry name" value="PROTEIN_KINASE_ST"/>
    <property type="match status" value="1"/>
</dbReference>
<dbReference type="GeneID" id="94826290"/>
<keyword evidence="3 4" id="KW-0067">ATP-binding</keyword>
<dbReference type="InterPro" id="IPR008271">
    <property type="entry name" value="Ser/Thr_kinase_AS"/>
</dbReference>
<dbReference type="Gene3D" id="1.25.10.10">
    <property type="entry name" value="Leucine-rich Repeat Variant"/>
    <property type="match status" value="1"/>
</dbReference>
<dbReference type="PANTHER" id="PTHR44329">
    <property type="entry name" value="SERINE/THREONINE-PROTEIN KINASE TNNI3K-RELATED"/>
    <property type="match status" value="1"/>
</dbReference>
<keyword evidence="6" id="KW-0418">Kinase</keyword>
<sequence>MKSHYPTIELIQNKVLSLQNRQITAYIHCSKLNDCWLALKKIPNLLENYNSSSKGAQYTSQCENSLSSILSIVDQLEDLFTQCSKDTCVQFLLSTSVSAPKDEIRSLRDAAVSAFRQLDIPEGVELFKLSKDELDLQDSVDMKRIAQVLIQISLKGRDDIKKSLTSRFNSLKRLGISISRDDTTDLTVPELPPNLRLVMKHEEIEIGKKIGNGQSGVVQLGTIKKTGEVVAVKILHRRALSQPEVESFRREIYALSVLNDSTLVCFRGYTEEPPFYIITEYMPNGSLFDVLRTKPQELTPTIRSLIAYDVARGIEYLHDRKIIHRDLKSLNILLDANFRAKICDFGMVRTRSQTPMTGMIGTAHWMAPEVVMSSPYYNEKVDVYSFAILLWELLTGDMPYQKLSQVNITLGIIQGTLRPPLPDDTPPKLSELIQKCWNQDPNKRPSMNRVVSNLKQARYHFAGTDETEFAAKAGISTHKKRHRSKIEITMEPEELIKALNDPNSAGRATLIATLGEMLTKRNLSSQLAKAGGCQLLINIINENSNESEAIMKKLQQCKSKKVFDAEVLKALLSCSNSNSMKIRRRAIQALVAASELRFHFISTPSFVTQLLYFLRKDIQSDVGESLLQLTQKLLSSVQALPDGIIQLLFEVRKTVDQKLLNGVDNCLLAAMKFPSAKQDFTKDNFIELLSDFKTTEPIISMYCEGVDHQQLDSTLISLLKNLDMTLELANFYSIIAHNPRFSRTIIKNLPFNKDVSLIANIYASLISDQDIDPRILTHQEFYNASSYLISTGRIDEVCNALKVCSPNPTLLLQSQLCQAIADAFLKSTDVTTQIVLMAAIFSTSKVVHCSCYKSILPKLTSYTSGEASNFVMPAFLCLSAIALHSKEGINFQNLLSTAAFYVNFESSLMREVSARVIKEFINEKGVHVGKIAAIFVENFRAADNNVKFAAQCLHAATKSHRDVDSSLRSKISQIASM</sequence>
<dbReference type="GO" id="GO:0004674">
    <property type="term" value="F:protein serine/threonine kinase activity"/>
    <property type="evidence" value="ECO:0007669"/>
    <property type="project" value="UniProtKB-KW"/>
</dbReference>
<evidence type="ECO:0000313" key="6">
    <source>
        <dbReference type="EMBL" id="OHT11677.1"/>
    </source>
</evidence>
<dbReference type="InterPro" id="IPR051681">
    <property type="entry name" value="Ser/Thr_Kinases-Pseudokinases"/>
</dbReference>
<dbReference type="CDD" id="cd13999">
    <property type="entry name" value="STKc_MAP3K-like"/>
    <property type="match status" value="1"/>
</dbReference>
<evidence type="ECO:0000259" key="5">
    <source>
        <dbReference type="PROSITE" id="PS50011"/>
    </source>
</evidence>
<name>A0A1J4KQG4_9EUKA</name>
<accession>A0A1J4KQG4</accession>
<gene>
    <name evidence="6" type="ORF">TRFO_03905</name>
</gene>
<keyword evidence="2 4" id="KW-0547">Nucleotide-binding</keyword>
<dbReference type="PRINTS" id="PR00109">
    <property type="entry name" value="TYRKINASE"/>
</dbReference>
<dbReference type="SMART" id="SM00220">
    <property type="entry name" value="S_TKc"/>
    <property type="match status" value="1"/>
</dbReference>
<dbReference type="EMBL" id="MLAK01000582">
    <property type="protein sequence ID" value="OHT11677.1"/>
    <property type="molecule type" value="Genomic_DNA"/>
</dbReference>
<evidence type="ECO:0000256" key="3">
    <source>
        <dbReference type="ARBA" id="ARBA00022840"/>
    </source>
</evidence>
<protein>
    <submittedName>
        <fullName evidence="6">TKL family protein kinase</fullName>
    </submittedName>
</protein>
<dbReference type="GO" id="GO:0005524">
    <property type="term" value="F:ATP binding"/>
    <property type="evidence" value="ECO:0007669"/>
    <property type="project" value="UniProtKB-UniRule"/>
</dbReference>
<dbReference type="SUPFAM" id="SSF48371">
    <property type="entry name" value="ARM repeat"/>
    <property type="match status" value="1"/>
</dbReference>
<dbReference type="Proteomes" id="UP000179807">
    <property type="component" value="Unassembled WGS sequence"/>
</dbReference>
<organism evidence="6 7">
    <name type="scientific">Tritrichomonas foetus</name>
    <dbReference type="NCBI Taxonomy" id="1144522"/>
    <lineage>
        <taxon>Eukaryota</taxon>
        <taxon>Metamonada</taxon>
        <taxon>Parabasalia</taxon>
        <taxon>Tritrichomonadida</taxon>
        <taxon>Tritrichomonadidae</taxon>
        <taxon>Tritrichomonas</taxon>
    </lineage>
</organism>
<dbReference type="Pfam" id="PF07714">
    <property type="entry name" value="PK_Tyr_Ser-Thr"/>
    <property type="match status" value="1"/>
</dbReference>
<dbReference type="AlphaFoldDB" id="A0A1J4KQG4"/>
<dbReference type="InterPro" id="IPR011989">
    <property type="entry name" value="ARM-like"/>
</dbReference>
<evidence type="ECO:0000256" key="1">
    <source>
        <dbReference type="ARBA" id="ARBA00022527"/>
    </source>
</evidence>
<reference evidence="6" key="1">
    <citation type="submission" date="2016-10" db="EMBL/GenBank/DDBJ databases">
        <authorList>
            <person name="Benchimol M."/>
            <person name="Almeida L.G."/>
            <person name="Vasconcelos A.T."/>
            <person name="Perreira-Neves A."/>
            <person name="Rosa I.A."/>
            <person name="Tasca T."/>
            <person name="Bogo M.R."/>
            <person name="de Souza W."/>
        </authorList>
    </citation>
    <scope>NUCLEOTIDE SEQUENCE [LARGE SCALE GENOMIC DNA]</scope>
    <source>
        <strain evidence="6">K</strain>
    </source>
</reference>
<proteinExistence type="predicted"/>
<evidence type="ECO:0000256" key="4">
    <source>
        <dbReference type="PROSITE-ProRule" id="PRU10141"/>
    </source>
</evidence>
<feature type="domain" description="Protein kinase" evidence="5">
    <location>
        <begin position="204"/>
        <end position="462"/>
    </location>
</feature>